<keyword evidence="2" id="KW-1133">Transmembrane helix</keyword>
<evidence type="ECO:0000256" key="1">
    <source>
        <dbReference type="SAM" id="MobiDB-lite"/>
    </source>
</evidence>
<dbReference type="STRING" id="1121321.SAMN04488530_103144"/>
<reference evidence="4" key="1">
    <citation type="submission" date="2016-11" db="EMBL/GenBank/DDBJ databases">
        <authorList>
            <person name="Varghese N."/>
            <person name="Submissions S."/>
        </authorList>
    </citation>
    <scope>NUCLEOTIDE SEQUENCE [LARGE SCALE GENOMIC DNA]</scope>
    <source>
        <strain evidence="4">DSM 2635</strain>
    </source>
</reference>
<dbReference type="EMBL" id="FQWX01000003">
    <property type="protein sequence ID" value="SHG57124.1"/>
    <property type="molecule type" value="Genomic_DNA"/>
</dbReference>
<evidence type="ECO:0000313" key="4">
    <source>
        <dbReference type="Proteomes" id="UP000243255"/>
    </source>
</evidence>
<feature type="region of interest" description="Disordered" evidence="1">
    <location>
        <begin position="86"/>
        <end position="107"/>
    </location>
</feature>
<name>A0A1M5KWD8_9FIRM</name>
<sequence length="198" mass="22191">MNNPFKKSESLGSKKSKKIISYGVIFITALFLGSGIGSSEMVPKDDYERLKAENKNLQAKVEEAKTFFEMKDAEKEALKIETLKKEEENKREQDKLAEEKRKEDELKKQKELEARTVTLGNGTYLVGKDIPEGVYDIYAVKGGGNVMSSSGINLIMGVEGEENFYQREEQNAALKDGDTIELSSVTVKFVPDDGYEVK</sequence>
<dbReference type="AlphaFoldDB" id="A0A1M5KWD8"/>
<dbReference type="OrthoDB" id="1852176at2"/>
<evidence type="ECO:0000256" key="2">
    <source>
        <dbReference type="SAM" id="Phobius"/>
    </source>
</evidence>
<organism evidence="3 4">
    <name type="scientific">Asaccharospora irregularis DSM 2635</name>
    <dbReference type="NCBI Taxonomy" id="1121321"/>
    <lineage>
        <taxon>Bacteria</taxon>
        <taxon>Bacillati</taxon>
        <taxon>Bacillota</taxon>
        <taxon>Clostridia</taxon>
        <taxon>Peptostreptococcales</taxon>
        <taxon>Peptostreptococcaceae</taxon>
        <taxon>Asaccharospora</taxon>
    </lineage>
</organism>
<evidence type="ECO:0000313" key="3">
    <source>
        <dbReference type="EMBL" id="SHG57124.1"/>
    </source>
</evidence>
<keyword evidence="2" id="KW-0472">Membrane</keyword>
<keyword evidence="4" id="KW-1185">Reference proteome</keyword>
<protein>
    <submittedName>
        <fullName evidence="3">Uncharacterized protein</fullName>
    </submittedName>
</protein>
<dbReference type="RefSeq" id="WP_073123979.1">
    <property type="nucleotide sequence ID" value="NZ_BAABCH010000103.1"/>
</dbReference>
<dbReference type="Proteomes" id="UP000243255">
    <property type="component" value="Unassembled WGS sequence"/>
</dbReference>
<accession>A0A1M5KWD8</accession>
<gene>
    <name evidence="3" type="ORF">SAMN04488530_103144</name>
</gene>
<feature type="transmembrane region" description="Helical" evidence="2">
    <location>
        <begin position="20"/>
        <end position="37"/>
    </location>
</feature>
<keyword evidence="2" id="KW-0812">Transmembrane</keyword>
<proteinExistence type="predicted"/>